<accession>A0A6A5D9Y5</accession>
<dbReference type="PANTHER" id="PTHR47027">
    <property type="entry name" value="REVERSE TRANSCRIPTASE DOMAIN-CONTAINING PROTEIN"/>
    <property type="match status" value="1"/>
</dbReference>
<dbReference type="AlphaFoldDB" id="A0A6A5D9Y5"/>
<dbReference type="Proteomes" id="UP000471633">
    <property type="component" value="Unassembled WGS sequence"/>
</dbReference>
<dbReference type="InterPro" id="IPR000477">
    <property type="entry name" value="RT_dom"/>
</dbReference>
<dbReference type="EMBL" id="AMPZ03000001">
    <property type="protein sequence ID" value="KAH9596006.1"/>
    <property type="molecule type" value="Genomic_DNA"/>
</dbReference>
<reference evidence="1" key="1">
    <citation type="journal article" date="2012" name="Nat. Genet.">
        <title>Whole-genome sequence of Schistosoma haematobium.</title>
        <authorList>
            <person name="Young N.D."/>
            <person name="Jex A.R."/>
            <person name="Li B."/>
            <person name="Liu S."/>
            <person name="Yang L."/>
            <person name="Xiong Z."/>
            <person name="Li Y."/>
            <person name="Cantacessi C."/>
            <person name="Hall R.S."/>
            <person name="Xu X."/>
            <person name="Chen F."/>
            <person name="Wu X."/>
            <person name="Zerlotini A."/>
            <person name="Oliveira G."/>
            <person name="Hofmann A."/>
            <person name="Zhang G."/>
            <person name="Fang X."/>
            <person name="Kang Y."/>
            <person name="Campbell B.E."/>
            <person name="Loukas A."/>
            <person name="Ranganathan S."/>
            <person name="Rollinson D."/>
            <person name="Rinaldi G."/>
            <person name="Brindley P.J."/>
            <person name="Yang H."/>
            <person name="Wang J."/>
            <person name="Wang J."/>
            <person name="Gasser R.B."/>
        </authorList>
    </citation>
    <scope>NUCLEOTIDE SEQUENCE</scope>
</reference>
<dbReference type="InterPro" id="IPR043502">
    <property type="entry name" value="DNA/RNA_pol_sf"/>
</dbReference>
<dbReference type="InterPro" id="IPR043128">
    <property type="entry name" value="Rev_trsase/Diguanyl_cyclase"/>
</dbReference>
<reference evidence="1" key="4">
    <citation type="journal article" date="2022" name="PLoS Pathog.">
        <title>Chromosome-level genome of Schistosoma haematobium underpins genome-wide explorations of molecular variation.</title>
        <authorList>
            <person name="Stroehlein A.J."/>
            <person name="Korhonen P.K."/>
            <person name="Lee V.V."/>
            <person name="Ralph S.A."/>
            <person name="Mentink-Kane M."/>
            <person name="You H."/>
            <person name="McManus D.P."/>
            <person name="Tchuente L.T."/>
            <person name="Stothard J.R."/>
            <person name="Kaur P."/>
            <person name="Dudchenko O."/>
            <person name="Aiden E.L."/>
            <person name="Yang B."/>
            <person name="Yang H."/>
            <person name="Emery A.M."/>
            <person name="Webster B.L."/>
            <person name="Brindley P.J."/>
            <person name="Rollinson D."/>
            <person name="Chang B.C.H."/>
            <person name="Gasser R.B."/>
            <person name="Young N.D."/>
        </authorList>
    </citation>
    <scope>NUCLEOTIDE SEQUENCE</scope>
</reference>
<evidence type="ECO:0000313" key="1">
    <source>
        <dbReference type="EMBL" id="KAH9596006.1"/>
    </source>
</evidence>
<dbReference type="RefSeq" id="XP_035587759.1">
    <property type="nucleotide sequence ID" value="XM_035733637.1"/>
</dbReference>
<dbReference type="KEGG" id="shx:MS3_00001839"/>
<dbReference type="PROSITE" id="PS50878">
    <property type="entry name" value="RT_POL"/>
    <property type="match status" value="1"/>
</dbReference>
<protein>
    <submittedName>
        <fullName evidence="1">Uncharacterized protein</fullName>
    </submittedName>
</protein>
<organism evidence="1 2">
    <name type="scientific">Schistosoma haematobium</name>
    <name type="common">Blood fluke</name>
    <dbReference type="NCBI Taxonomy" id="6185"/>
    <lineage>
        <taxon>Eukaryota</taxon>
        <taxon>Metazoa</taxon>
        <taxon>Spiralia</taxon>
        <taxon>Lophotrochozoa</taxon>
        <taxon>Platyhelminthes</taxon>
        <taxon>Trematoda</taxon>
        <taxon>Digenea</taxon>
        <taxon>Strigeidida</taxon>
        <taxon>Schistosomatoidea</taxon>
        <taxon>Schistosomatidae</taxon>
        <taxon>Schistosoma</taxon>
    </lineage>
</organism>
<name>A0A6A5D9Y5_SCHHA</name>
<keyword evidence="2" id="KW-1185">Reference proteome</keyword>
<dbReference type="GeneID" id="58546699"/>
<dbReference type="Pfam" id="PF00078">
    <property type="entry name" value="RVT_1"/>
    <property type="match status" value="1"/>
</dbReference>
<dbReference type="CTD" id="58546699"/>
<comment type="caution">
    <text evidence="1">The sequence shown here is derived from an EMBL/GenBank/DDBJ whole genome shotgun (WGS) entry which is preliminary data.</text>
</comment>
<proteinExistence type="predicted"/>
<dbReference type="Gene3D" id="3.30.70.270">
    <property type="match status" value="1"/>
</dbReference>
<sequence length="265" mass="30500">MHRGVRQGSKEGPAIFNLVFQSILKHTIDKTLKRITLKDQHNRNWTIKHLEYADDLCLITNTTEEATKALNHLQKYLTNIGMEISISKTKVMIINKKDNIAAVKIDNKEIEEVETFHYLGSTINNKGTPDSAIAHNIEKAKSAVIKIRPILKCKELSLGTKIKLVDSSIIPILTYGLESIVLRKQDWTRIETVLNTIRRMILGINDRKRLNVQQLKLKVNLPNLANKIMQNRLNLWYTAHKRPNNLMVRSLNSEFDNPCNNRKAY</sequence>
<reference evidence="1" key="3">
    <citation type="submission" date="2021-06" db="EMBL/GenBank/DDBJ databases">
        <title>Chromosome-level genome assembly for S. haematobium.</title>
        <authorList>
            <person name="Stroehlein A.J."/>
        </authorList>
    </citation>
    <scope>NUCLEOTIDE SEQUENCE</scope>
</reference>
<dbReference type="SUPFAM" id="SSF56672">
    <property type="entry name" value="DNA/RNA polymerases"/>
    <property type="match status" value="1"/>
</dbReference>
<dbReference type="PANTHER" id="PTHR47027:SF20">
    <property type="entry name" value="REVERSE TRANSCRIPTASE-LIKE PROTEIN WITH RNA-DIRECTED DNA POLYMERASE DOMAIN"/>
    <property type="match status" value="1"/>
</dbReference>
<reference evidence="1" key="2">
    <citation type="journal article" date="2019" name="Gigascience">
        <title>High-quality Schistosoma haematobium genome achieved by single-molecule and long-range sequencing.</title>
        <authorList>
            <person name="Stroehlein A.J."/>
            <person name="Korhonen P.K."/>
            <person name="Chong T.M."/>
            <person name="Lim Y.L."/>
            <person name="Chan K.G."/>
            <person name="Webster B."/>
            <person name="Rollinson D."/>
            <person name="Brindley P.J."/>
            <person name="Gasser R.B."/>
            <person name="Young N.D."/>
        </authorList>
    </citation>
    <scope>NUCLEOTIDE SEQUENCE</scope>
</reference>
<gene>
    <name evidence="1" type="ORF">MS3_00001839</name>
</gene>
<evidence type="ECO:0000313" key="2">
    <source>
        <dbReference type="Proteomes" id="UP000471633"/>
    </source>
</evidence>